<feature type="compositionally biased region" description="Low complexity" evidence="1">
    <location>
        <begin position="80"/>
        <end position="89"/>
    </location>
</feature>
<organism evidence="2 3">
    <name type="scientific">Methylobacterium goesingense</name>
    <dbReference type="NCBI Taxonomy" id="243690"/>
    <lineage>
        <taxon>Bacteria</taxon>
        <taxon>Pseudomonadati</taxon>
        <taxon>Pseudomonadota</taxon>
        <taxon>Alphaproteobacteria</taxon>
        <taxon>Hyphomicrobiales</taxon>
        <taxon>Methylobacteriaceae</taxon>
        <taxon>Methylobacterium</taxon>
    </lineage>
</organism>
<evidence type="ECO:0000313" key="2">
    <source>
        <dbReference type="EMBL" id="MET3691259.1"/>
    </source>
</evidence>
<evidence type="ECO:0000313" key="3">
    <source>
        <dbReference type="Proteomes" id="UP001549145"/>
    </source>
</evidence>
<dbReference type="EMBL" id="JBEPMM010000001">
    <property type="protein sequence ID" value="MET3691259.1"/>
    <property type="molecule type" value="Genomic_DNA"/>
</dbReference>
<evidence type="ECO:0000256" key="1">
    <source>
        <dbReference type="SAM" id="MobiDB-lite"/>
    </source>
</evidence>
<proteinExistence type="predicted"/>
<accession>A0ABV2L0U3</accession>
<feature type="compositionally biased region" description="Basic and acidic residues" evidence="1">
    <location>
        <begin position="109"/>
        <end position="124"/>
    </location>
</feature>
<feature type="compositionally biased region" description="Basic and acidic residues" evidence="1">
    <location>
        <begin position="60"/>
        <end position="70"/>
    </location>
</feature>
<reference evidence="2 3" key="1">
    <citation type="submission" date="2024-06" db="EMBL/GenBank/DDBJ databases">
        <title>Genomic Encyclopedia of Type Strains, Phase IV (KMG-IV): sequencing the most valuable type-strain genomes for metagenomic binning, comparative biology and taxonomic classification.</title>
        <authorList>
            <person name="Goeker M."/>
        </authorList>
    </citation>
    <scope>NUCLEOTIDE SEQUENCE [LARGE SCALE GENOMIC DNA]</scope>
    <source>
        <strain evidence="2 3">DSM 21331</strain>
    </source>
</reference>
<dbReference type="Proteomes" id="UP001549145">
    <property type="component" value="Unassembled WGS sequence"/>
</dbReference>
<keyword evidence="3" id="KW-1185">Reference proteome</keyword>
<gene>
    <name evidence="2" type="ORF">ABID43_000778</name>
</gene>
<protein>
    <submittedName>
        <fullName evidence="2">Uncharacterized protein</fullName>
    </submittedName>
</protein>
<comment type="caution">
    <text evidence="2">The sequence shown here is derived from an EMBL/GenBank/DDBJ whole genome shotgun (WGS) entry which is preliminary data.</text>
</comment>
<feature type="region of interest" description="Disordered" evidence="1">
    <location>
        <begin position="1"/>
        <end position="131"/>
    </location>
</feature>
<sequence length="131" mass="14064">MRMMTVRMIAQTGRARSDGVGPANASAGFGEDGREPAVPGGLALPYNDNARGSDAAGASRTDRSVRMQDRDDADLPAPSPSEAASPPSQSRRRGPLVTRWIGFAAQRRQARDRADRLRDRRVRDGSASSDD</sequence>
<dbReference type="RefSeq" id="WP_238276224.1">
    <property type="nucleotide sequence ID" value="NZ_BPQL01000014.1"/>
</dbReference>
<name>A0ABV2L0U3_9HYPH</name>